<feature type="signal peptide" evidence="1">
    <location>
        <begin position="1"/>
        <end position="18"/>
    </location>
</feature>
<organism evidence="2 3">
    <name type="scientific">Suillus subaureus</name>
    <dbReference type="NCBI Taxonomy" id="48587"/>
    <lineage>
        <taxon>Eukaryota</taxon>
        <taxon>Fungi</taxon>
        <taxon>Dikarya</taxon>
        <taxon>Basidiomycota</taxon>
        <taxon>Agaricomycotina</taxon>
        <taxon>Agaricomycetes</taxon>
        <taxon>Agaricomycetidae</taxon>
        <taxon>Boletales</taxon>
        <taxon>Suillineae</taxon>
        <taxon>Suillaceae</taxon>
        <taxon>Suillus</taxon>
    </lineage>
</organism>
<keyword evidence="3" id="KW-1185">Reference proteome</keyword>
<dbReference type="EMBL" id="JABBWG010000017">
    <property type="protein sequence ID" value="KAG1816137.1"/>
    <property type="molecule type" value="Genomic_DNA"/>
</dbReference>
<accession>A0A9P7EB43</accession>
<evidence type="ECO:0000256" key="1">
    <source>
        <dbReference type="SAM" id="SignalP"/>
    </source>
</evidence>
<evidence type="ECO:0000313" key="3">
    <source>
        <dbReference type="Proteomes" id="UP000807769"/>
    </source>
</evidence>
<dbReference type="Proteomes" id="UP000807769">
    <property type="component" value="Unassembled WGS sequence"/>
</dbReference>
<dbReference type="GeneID" id="64626963"/>
<comment type="caution">
    <text evidence="2">The sequence shown here is derived from an EMBL/GenBank/DDBJ whole genome shotgun (WGS) entry which is preliminary data.</text>
</comment>
<gene>
    <name evidence="2" type="ORF">BJ212DRAFT_1299956</name>
</gene>
<sequence length="199" mass="22266">MALMLSSFLTAIATLLETGVTSDSRWRCTTTLSDANLVADQLQLHYYNTSAGQYNHGELWTDANTFEDLHNLMLATGCDDFENVADTSYIGKAALEPKMVTAWAKFLGDNNDDAQSSAAKICDMIAREWRRWRDVITNELFLLTSAAAYLPTKKETYLKNADKVVITWPFSTTNAATTVTGMVSVNCFRPNVWPQWTVQ</sequence>
<feature type="chain" id="PRO_5040210308" evidence="1">
    <location>
        <begin position="19"/>
        <end position="199"/>
    </location>
</feature>
<protein>
    <submittedName>
        <fullName evidence="2">Uncharacterized protein</fullName>
    </submittedName>
</protein>
<reference evidence="2" key="1">
    <citation type="journal article" date="2020" name="New Phytol.">
        <title>Comparative genomics reveals dynamic genome evolution in host specialist ectomycorrhizal fungi.</title>
        <authorList>
            <person name="Lofgren L.A."/>
            <person name="Nguyen N.H."/>
            <person name="Vilgalys R."/>
            <person name="Ruytinx J."/>
            <person name="Liao H.L."/>
            <person name="Branco S."/>
            <person name="Kuo A."/>
            <person name="LaButti K."/>
            <person name="Lipzen A."/>
            <person name="Andreopoulos W."/>
            <person name="Pangilinan J."/>
            <person name="Riley R."/>
            <person name="Hundley H."/>
            <person name="Na H."/>
            <person name="Barry K."/>
            <person name="Grigoriev I.V."/>
            <person name="Stajich J.E."/>
            <person name="Kennedy P.G."/>
        </authorList>
    </citation>
    <scope>NUCLEOTIDE SEQUENCE</scope>
    <source>
        <strain evidence="2">MN1</strain>
    </source>
</reference>
<keyword evidence="1" id="KW-0732">Signal</keyword>
<dbReference type="OrthoDB" id="9984024at2759"/>
<proteinExistence type="predicted"/>
<name>A0A9P7EB43_9AGAM</name>
<dbReference type="AlphaFoldDB" id="A0A9P7EB43"/>
<evidence type="ECO:0000313" key="2">
    <source>
        <dbReference type="EMBL" id="KAG1816137.1"/>
    </source>
</evidence>
<dbReference type="RefSeq" id="XP_041192943.1">
    <property type="nucleotide sequence ID" value="XM_041332946.1"/>
</dbReference>